<protein>
    <submittedName>
        <fullName evidence="9">Glycosyltransferase family 2 protein</fullName>
    </submittedName>
</protein>
<dbReference type="PANTHER" id="PTHR43867">
    <property type="entry name" value="CELLULOSE SYNTHASE CATALYTIC SUBUNIT A [UDP-FORMING]"/>
    <property type="match status" value="1"/>
</dbReference>
<organism evidence="9 10">
    <name type="scientific">Periconia macrospinosa</name>
    <dbReference type="NCBI Taxonomy" id="97972"/>
    <lineage>
        <taxon>Eukaryota</taxon>
        <taxon>Fungi</taxon>
        <taxon>Dikarya</taxon>
        <taxon>Ascomycota</taxon>
        <taxon>Pezizomycotina</taxon>
        <taxon>Dothideomycetes</taxon>
        <taxon>Pleosporomycetidae</taxon>
        <taxon>Pleosporales</taxon>
        <taxon>Massarineae</taxon>
        <taxon>Periconiaceae</taxon>
        <taxon>Periconia</taxon>
    </lineage>
</organism>
<keyword evidence="4 7" id="KW-0812">Transmembrane</keyword>
<dbReference type="PANTHER" id="PTHR43867:SF2">
    <property type="entry name" value="CELLULOSE SYNTHASE CATALYTIC SUBUNIT A [UDP-FORMING]"/>
    <property type="match status" value="1"/>
</dbReference>
<feature type="transmembrane region" description="Helical" evidence="7">
    <location>
        <begin position="54"/>
        <end position="76"/>
    </location>
</feature>
<evidence type="ECO:0000256" key="4">
    <source>
        <dbReference type="ARBA" id="ARBA00022692"/>
    </source>
</evidence>
<name>A0A2V1DPS7_9PLEO</name>
<feature type="transmembrane region" description="Helical" evidence="7">
    <location>
        <begin position="397"/>
        <end position="424"/>
    </location>
</feature>
<comment type="subcellular location">
    <subcellularLocation>
        <location evidence="1">Membrane</location>
        <topology evidence="1">Multi-pass membrane protein</topology>
    </subcellularLocation>
</comment>
<dbReference type="SUPFAM" id="SSF53448">
    <property type="entry name" value="Nucleotide-diphospho-sugar transferases"/>
    <property type="match status" value="1"/>
</dbReference>
<keyword evidence="10" id="KW-1185">Reference proteome</keyword>
<dbReference type="Proteomes" id="UP000244855">
    <property type="component" value="Unassembled WGS sequence"/>
</dbReference>
<keyword evidence="5 7" id="KW-1133">Transmembrane helix</keyword>
<dbReference type="GO" id="GO:0016757">
    <property type="term" value="F:glycosyltransferase activity"/>
    <property type="evidence" value="ECO:0007669"/>
    <property type="project" value="UniProtKB-KW"/>
</dbReference>
<dbReference type="OrthoDB" id="72851at2759"/>
<evidence type="ECO:0000259" key="8">
    <source>
        <dbReference type="Pfam" id="PF13632"/>
    </source>
</evidence>
<evidence type="ECO:0000256" key="5">
    <source>
        <dbReference type="ARBA" id="ARBA00022989"/>
    </source>
</evidence>
<dbReference type="STRING" id="97972.A0A2V1DPS7"/>
<proteinExistence type="predicted"/>
<dbReference type="Pfam" id="PF13632">
    <property type="entry name" value="Glyco_trans_2_3"/>
    <property type="match status" value="1"/>
</dbReference>
<feature type="transmembrane region" description="Helical" evidence="7">
    <location>
        <begin position="5"/>
        <end position="26"/>
    </location>
</feature>
<evidence type="ECO:0000256" key="7">
    <source>
        <dbReference type="SAM" id="Phobius"/>
    </source>
</evidence>
<evidence type="ECO:0000313" key="10">
    <source>
        <dbReference type="Proteomes" id="UP000244855"/>
    </source>
</evidence>
<dbReference type="InterPro" id="IPR029044">
    <property type="entry name" value="Nucleotide-diphossugar_trans"/>
</dbReference>
<keyword evidence="6 7" id="KW-0472">Membrane</keyword>
<evidence type="ECO:0000313" key="9">
    <source>
        <dbReference type="EMBL" id="PVI00019.1"/>
    </source>
</evidence>
<keyword evidence="2" id="KW-0328">Glycosyltransferase</keyword>
<evidence type="ECO:0000256" key="1">
    <source>
        <dbReference type="ARBA" id="ARBA00004141"/>
    </source>
</evidence>
<keyword evidence="3 9" id="KW-0808">Transferase</keyword>
<accession>A0A2V1DPS7</accession>
<dbReference type="EMBL" id="KZ805380">
    <property type="protein sequence ID" value="PVI00019.1"/>
    <property type="molecule type" value="Genomic_DNA"/>
</dbReference>
<dbReference type="InterPro" id="IPR050321">
    <property type="entry name" value="Glycosyltr_2/OpgH_subfam"/>
</dbReference>
<feature type="transmembrane region" description="Helical" evidence="7">
    <location>
        <begin position="371"/>
        <end position="391"/>
    </location>
</feature>
<dbReference type="InterPro" id="IPR001173">
    <property type="entry name" value="Glyco_trans_2-like"/>
</dbReference>
<dbReference type="GO" id="GO:0016020">
    <property type="term" value="C:membrane"/>
    <property type="evidence" value="ECO:0007669"/>
    <property type="project" value="UniProtKB-SubCell"/>
</dbReference>
<reference evidence="9 10" key="1">
    <citation type="journal article" date="2018" name="Sci. Rep.">
        <title>Comparative genomics provides insights into the lifestyle and reveals functional heterogeneity of dark septate endophytic fungi.</title>
        <authorList>
            <person name="Knapp D.G."/>
            <person name="Nemeth J.B."/>
            <person name="Barry K."/>
            <person name="Hainaut M."/>
            <person name="Henrissat B."/>
            <person name="Johnson J."/>
            <person name="Kuo A."/>
            <person name="Lim J.H.P."/>
            <person name="Lipzen A."/>
            <person name="Nolan M."/>
            <person name="Ohm R.A."/>
            <person name="Tamas L."/>
            <person name="Grigoriev I.V."/>
            <person name="Spatafora J.W."/>
            <person name="Nagy L.G."/>
            <person name="Kovacs G.M."/>
        </authorList>
    </citation>
    <scope>NUCLEOTIDE SEQUENCE [LARGE SCALE GENOMIC DNA]</scope>
    <source>
        <strain evidence="9 10">DSE2036</strain>
    </source>
</reference>
<sequence>MRQAVWLFISPSALCTIISLGFYIGYRFKCLVSAQVAVNLGKPIAQAEKAQSLVVAWIFFAAELLALIPDVLPYFLRAVAFRLPDRTKPVIMGDNVPNVDVLITCCREDLDIILDTTRAACALDYPRDKFRVFVCDDGASAEVKNAVQHLHQTYPNVYYTSRIKDLLVKDYKAGNLNHALHHSRQLPFPLKFVAGLDADMIPEPHWLRTMMPHLIDDPDVALACPPQTFYDIPNNNPLTQTMDQFAGTTELVNDAAGHADCLGSGYVARRSAIDSIGGFPVESLSEDVCCSATLLGAGWKTIFVECPLPYGSVLNSFVAHIKQRTRWFVGHIQTAVLFRLRLFGNRGRRLTLSQRLAGIVFDLQQIIQISLFLNYILVPFALISGSSLVIWHEDYELKWLICTAVIFLVCRWFHQGIVGIIFYLGRGWYDVRLPSYDAELEQWMAPYKSSIFRRLMLNSYIG</sequence>
<dbReference type="Gene3D" id="3.90.550.10">
    <property type="entry name" value="Spore Coat Polysaccharide Biosynthesis Protein SpsA, Chain A"/>
    <property type="match status" value="1"/>
</dbReference>
<dbReference type="AlphaFoldDB" id="A0A2V1DPS7"/>
<evidence type="ECO:0000256" key="2">
    <source>
        <dbReference type="ARBA" id="ARBA00022676"/>
    </source>
</evidence>
<dbReference type="CDD" id="cd06421">
    <property type="entry name" value="CESA_CelA_like"/>
    <property type="match status" value="1"/>
</dbReference>
<feature type="domain" description="Glycosyltransferase 2-like" evidence="8">
    <location>
        <begin position="193"/>
        <end position="382"/>
    </location>
</feature>
<evidence type="ECO:0000256" key="6">
    <source>
        <dbReference type="ARBA" id="ARBA00023136"/>
    </source>
</evidence>
<gene>
    <name evidence="9" type="ORF">DM02DRAFT_709675</name>
</gene>
<evidence type="ECO:0000256" key="3">
    <source>
        <dbReference type="ARBA" id="ARBA00022679"/>
    </source>
</evidence>